<dbReference type="InterPro" id="IPR010300">
    <property type="entry name" value="CDO_1"/>
</dbReference>
<dbReference type="InterPro" id="IPR014710">
    <property type="entry name" value="RmlC-like_jellyroll"/>
</dbReference>
<feature type="cross-link" description="3'-(S-cysteinyl)-tyrosine (Cys-Tyr)" evidence="7">
    <location>
        <begin position="131"/>
        <end position="196"/>
    </location>
</feature>
<evidence type="ECO:0000256" key="6">
    <source>
        <dbReference type="ARBA" id="ARBA00023004"/>
    </source>
</evidence>
<evidence type="ECO:0000256" key="3">
    <source>
        <dbReference type="ARBA" id="ARBA00022723"/>
    </source>
</evidence>
<keyword evidence="6 8" id="KW-0408">Iron</keyword>
<evidence type="ECO:0000256" key="9">
    <source>
        <dbReference type="RuleBase" id="RU366010"/>
    </source>
</evidence>
<dbReference type="Pfam" id="PF05995">
    <property type="entry name" value="CDO_I"/>
    <property type="match status" value="1"/>
</dbReference>
<gene>
    <name evidence="11" type="ORF">TWF694_006164</name>
</gene>
<evidence type="ECO:0000256" key="7">
    <source>
        <dbReference type="PIRSR" id="PIRSR610300-50"/>
    </source>
</evidence>
<organism evidence="11 12">
    <name type="scientific">Orbilia ellipsospora</name>
    <dbReference type="NCBI Taxonomy" id="2528407"/>
    <lineage>
        <taxon>Eukaryota</taxon>
        <taxon>Fungi</taxon>
        <taxon>Dikarya</taxon>
        <taxon>Ascomycota</taxon>
        <taxon>Pezizomycotina</taxon>
        <taxon>Orbiliomycetes</taxon>
        <taxon>Orbiliales</taxon>
        <taxon>Orbiliaceae</taxon>
        <taxon>Orbilia</taxon>
    </lineage>
</organism>
<dbReference type="AlphaFoldDB" id="A0AAV9WXI2"/>
<keyword evidence="3 8" id="KW-0479">Metal-binding</keyword>
<dbReference type="GO" id="GO:0008198">
    <property type="term" value="F:ferrous iron binding"/>
    <property type="evidence" value="ECO:0007669"/>
    <property type="project" value="TreeGrafter"/>
</dbReference>
<keyword evidence="7" id="KW-0883">Thioether bond</keyword>
<dbReference type="Proteomes" id="UP001365542">
    <property type="component" value="Unassembled WGS sequence"/>
</dbReference>
<dbReference type="Gene3D" id="2.60.120.10">
    <property type="entry name" value="Jelly Rolls"/>
    <property type="match status" value="1"/>
</dbReference>
<evidence type="ECO:0000256" key="4">
    <source>
        <dbReference type="ARBA" id="ARBA00022964"/>
    </source>
</evidence>
<dbReference type="EMBL" id="JAVHJO010000019">
    <property type="protein sequence ID" value="KAK6523276.1"/>
    <property type="molecule type" value="Genomic_DNA"/>
</dbReference>
<keyword evidence="12" id="KW-1185">Reference proteome</keyword>
<evidence type="ECO:0000256" key="5">
    <source>
        <dbReference type="ARBA" id="ARBA00023002"/>
    </source>
</evidence>
<dbReference type="CDD" id="cd10548">
    <property type="entry name" value="cupin_CDO"/>
    <property type="match status" value="1"/>
</dbReference>
<evidence type="ECO:0000313" key="12">
    <source>
        <dbReference type="Proteomes" id="UP001365542"/>
    </source>
</evidence>
<feature type="region of interest" description="Disordered" evidence="10">
    <location>
        <begin position="1"/>
        <end position="34"/>
    </location>
</feature>
<evidence type="ECO:0000313" key="11">
    <source>
        <dbReference type="EMBL" id="KAK6523276.1"/>
    </source>
</evidence>
<comment type="similarity">
    <text evidence="1 9">Belongs to the cysteine dioxygenase family.</text>
</comment>
<comment type="caution">
    <text evidence="11">The sequence shown here is derived from an EMBL/GenBank/DDBJ whole genome shotgun (WGS) entry which is preliminary data.</text>
</comment>
<evidence type="ECO:0000256" key="10">
    <source>
        <dbReference type="SAM" id="MobiDB-lite"/>
    </source>
</evidence>
<evidence type="ECO:0000256" key="2">
    <source>
        <dbReference type="ARBA" id="ARBA00013133"/>
    </source>
</evidence>
<proteinExistence type="inferred from homology"/>
<evidence type="ECO:0000256" key="1">
    <source>
        <dbReference type="ARBA" id="ARBA00006622"/>
    </source>
</evidence>
<feature type="binding site" evidence="8">
    <location>
        <position position="124"/>
    </location>
    <ligand>
        <name>Fe cation</name>
        <dbReference type="ChEBI" id="CHEBI:24875"/>
        <note>catalytic</note>
    </ligand>
</feature>
<dbReference type="PANTHER" id="PTHR12918:SF1">
    <property type="entry name" value="CYSTEINE DIOXYGENASE TYPE 1"/>
    <property type="match status" value="1"/>
</dbReference>
<reference evidence="11 12" key="1">
    <citation type="submission" date="2019-10" db="EMBL/GenBank/DDBJ databases">
        <authorList>
            <person name="Palmer J.M."/>
        </authorList>
    </citation>
    <scope>NUCLEOTIDE SEQUENCE [LARGE SCALE GENOMIC DNA]</scope>
    <source>
        <strain evidence="11 12">TWF694</strain>
    </source>
</reference>
<dbReference type="PANTHER" id="PTHR12918">
    <property type="entry name" value="CYSTEINE DIOXYGENASE"/>
    <property type="match status" value="1"/>
</dbReference>
<feature type="compositionally biased region" description="Polar residues" evidence="10">
    <location>
        <begin position="1"/>
        <end position="10"/>
    </location>
</feature>
<sequence length="236" mass="27016">MSPVAVQSPQAVAEYSPHHHHHHHNEHQEFSLVRSSNQQRSSFSTLITSIRDTIGPNPDLKFDDVDVDRLQSLLRGYKSSRSEWERFSFIDFSRNYTRNLVDNLHGNANLILMTWTPNKSSLIHDHTSAHCVMRILQGHIIETKYEWPTPGVEEPLKIKEVRHYYAGDVAYINDDLGIHKVENGDPDSVAVSLHLYTPPYIEKKGCNTFNAKTGKSCHIKLCDYYSKDGKKTCKTS</sequence>
<accession>A0AAV9WXI2</accession>
<dbReference type="EC" id="1.13.11.20" evidence="2 9"/>
<keyword evidence="4 9" id="KW-0223">Dioxygenase</keyword>
<keyword evidence="5 9" id="KW-0560">Oxidoreductase</keyword>
<dbReference type="SUPFAM" id="SSF51182">
    <property type="entry name" value="RmlC-like cupins"/>
    <property type="match status" value="1"/>
</dbReference>
<evidence type="ECO:0000256" key="8">
    <source>
        <dbReference type="PIRSR" id="PIRSR610300-51"/>
    </source>
</evidence>
<protein>
    <recommendedName>
        <fullName evidence="2 9">Cysteine dioxygenase</fullName>
        <ecNumber evidence="2 9">1.13.11.20</ecNumber>
    </recommendedName>
</protein>
<dbReference type="GO" id="GO:0017172">
    <property type="term" value="F:cysteine dioxygenase activity"/>
    <property type="evidence" value="ECO:0007669"/>
    <property type="project" value="UniProtKB-UniRule"/>
</dbReference>
<comment type="catalytic activity">
    <reaction evidence="9">
        <text>L-cysteine + O2 = 3-sulfino-L-alanine + H(+)</text>
        <dbReference type="Rhea" id="RHEA:20441"/>
        <dbReference type="ChEBI" id="CHEBI:15378"/>
        <dbReference type="ChEBI" id="CHEBI:15379"/>
        <dbReference type="ChEBI" id="CHEBI:35235"/>
        <dbReference type="ChEBI" id="CHEBI:61085"/>
        <dbReference type="EC" id="1.13.11.20"/>
    </reaction>
</comment>
<dbReference type="GO" id="GO:0019448">
    <property type="term" value="P:L-cysteine catabolic process"/>
    <property type="evidence" value="ECO:0007669"/>
    <property type="project" value="TreeGrafter"/>
</dbReference>
<feature type="binding site" evidence="8">
    <location>
        <position position="179"/>
    </location>
    <ligand>
        <name>Fe cation</name>
        <dbReference type="ChEBI" id="CHEBI:24875"/>
        <note>catalytic</note>
    </ligand>
</feature>
<dbReference type="InterPro" id="IPR011051">
    <property type="entry name" value="RmlC_Cupin_sf"/>
</dbReference>
<name>A0AAV9WXI2_9PEZI</name>
<feature type="binding site" evidence="8">
    <location>
        <position position="126"/>
    </location>
    <ligand>
        <name>Fe cation</name>
        <dbReference type="ChEBI" id="CHEBI:24875"/>
        <note>catalytic</note>
    </ligand>
</feature>
<comment type="cofactor">
    <cofactor evidence="9">
        <name>Fe cation</name>
        <dbReference type="ChEBI" id="CHEBI:24875"/>
    </cofactor>
    <text evidence="9">Binds 1 Fe cation per subunit.</text>
</comment>